<dbReference type="InterPro" id="IPR017853">
    <property type="entry name" value="GH"/>
</dbReference>
<gene>
    <name evidence="2" type="ORF">ACG0Z6_09650</name>
</gene>
<dbReference type="RefSeq" id="WP_394460789.1">
    <property type="nucleotide sequence ID" value="NZ_JBIGHZ010000003.1"/>
</dbReference>
<feature type="signal peptide" evidence="1">
    <location>
        <begin position="1"/>
        <end position="19"/>
    </location>
</feature>
<proteinExistence type="predicted"/>
<accession>A0ABW7FW30</accession>
<dbReference type="PANTHER" id="PTHR43576:SF2">
    <property type="entry name" value="INTRACELLULAR EXO-ALPHA-L-ARABINOFURANOSIDASE 2"/>
    <property type="match status" value="1"/>
</dbReference>
<reference evidence="2 3" key="1">
    <citation type="submission" date="2024-08" db="EMBL/GenBank/DDBJ databases">
        <authorList>
            <person name="Lu H."/>
        </authorList>
    </citation>
    <scope>NUCLEOTIDE SEQUENCE [LARGE SCALE GENOMIC DNA]</scope>
    <source>
        <strain evidence="2 3">BYS180W</strain>
    </source>
</reference>
<evidence type="ECO:0008006" key="4">
    <source>
        <dbReference type="Google" id="ProtNLM"/>
    </source>
</evidence>
<keyword evidence="1" id="KW-0732">Signal</keyword>
<keyword evidence="3" id="KW-1185">Reference proteome</keyword>
<dbReference type="Proteomes" id="UP001606099">
    <property type="component" value="Unassembled WGS sequence"/>
</dbReference>
<organism evidence="2 3">
    <name type="scientific">Roseateles rivi</name>
    <dbReference type="NCBI Taxonomy" id="3299028"/>
    <lineage>
        <taxon>Bacteria</taxon>
        <taxon>Pseudomonadati</taxon>
        <taxon>Pseudomonadota</taxon>
        <taxon>Betaproteobacteria</taxon>
        <taxon>Burkholderiales</taxon>
        <taxon>Sphaerotilaceae</taxon>
        <taxon>Roseateles</taxon>
    </lineage>
</organism>
<comment type="caution">
    <text evidence="2">The sequence shown here is derived from an EMBL/GenBank/DDBJ whole genome shotgun (WGS) entry which is preliminary data.</text>
</comment>
<dbReference type="PANTHER" id="PTHR43576">
    <property type="entry name" value="ALPHA-L-ARABINOFURANOSIDASE C-RELATED"/>
    <property type="match status" value="1"/>
</dbReference>
<dbReference type="SUPFAM" id="SSF51445">
    <property type="entry name" value="(Trans)glycosidases"/>
    <property type="match status" value="1"/>
</dbReference>
<evidence type="ECO:0000313" key="2">
    <source>
        <dbReference type="EMBL" id="MFG6448503.1"/>
    </source>
</evidence>
<protein>
    <recommendedName>
        <fullName evidence="4">Alpha-L-arabinofuranosidase</fullName>
    </recommendedName>
</protein>
<sequence>MRSISFIVVLLLLAWNARAQSCYGTDSKVELAVAPENLLRKNVPKTLFGFDLPWYDAQVAYMRDGEFRKEFIAWMMPFKGAIYRYPAGTNTFEWRKAVGPQSKRREVFDLYVPDGSVMPQLGPEEFLKLMELVGGQPLWMLRMLDAQAGSARKESKSDFVAENVDYAKWILGKGPEICKTNSYCRINTYELGNELDWGDLKWSASKYATAASTLLRRMKEVDPRGKMVVMGKTSPWDSPEKATDALGDSFDQAVAKSLGAQSDGVSIHPYYDGLPINELEPFINRLSQVYRRHNADHKVYVTEHGRWPSIPKIGRWEDNWHQASGSQGALSAVDFTMSMMRNKNVDVAVWHALGAKGPWQLIKWDERRDELYPSPTYWGLRLLRESYFDHLVQVQPAELRGGDYGGGYSIKTVAMLEEGARRMSVVSVNRSSSGYWVKYKISSDKFQDEAQTVRYFEADEKGTDHVDGDKNRFRVKRFSGAPVKRAGHVCVPPHSIISLQYTAR</sequence>
<evidence type="ECO:0000256" key="1">
    <source>
        <dbReference type="SAM" id="SignalP"/>
    </source>
</evidence>
<evidence type="ECO:0000313" key="3">
    <source>
        <dbReference type="Proteomes" id="UP001606099"/>
    </source>
</evidence>
<dbReference type="EMBL" id="JBIGHZ010000003">
    <property type="protein sequence ID" value="MFG6448503.1"/>
    <property type="molecule type" value="Genomic_DNA"/>
</dbReference>
<feature type="chain" id="PRO_5045341041" description="Alpha-L-arabinofuranosidase" evidence="1">
    <location>
        <begin position="20"/>
        <end position="504"/>
    </location>
</feature>
<name>A0ABW7FW30_9BURK</name>
<dbReference type="Gene3D" id="3.20.20.80">
    <property type="entry name" value="Glycosidases"/>
    <property type="match status" value="1"/>
</dbReference>